<dbReference type="AlphaFoldDB" id="A0A0F9ETR0"/>
<proteinExistence type="predicted"/>
<sequence>MTINTDYPKPTFYSVGYHCKNCGYGWDKQFMRGKKATDKATCPRCDCYTAEKKNVRLPFIPPYDPPRPLFPRPWLDTPPTGPRRYPFDSPIYKDNPNCANDDAELQS</sequence>
<gene>
    <name evidence="2" type="ORF">LCGC14_2034240</name>
</gene>
<name>A0A0F9ETR0_9ZZZZ</name>
<organism evidence="2">
    <name type="scientific">marine sediment metagenome</name>
    <dbReference type="NCBI Taxonomy" id="412755"/>
    <lineage>
        <taxon>unclassified sequences</taxon>
        <taxon>metagenomes</taxon>
        <taxon>ecological metagenomes</taxon>
    </lineage>
</organism>
<accession>A0A0F9ETR0</accession>
<comment type="caution">
    <text evidence="2">The sequence shown here is derived from an EMBL/GenBank/DDBJ whole genome shotgun (WGS) entry which is preliminary data.</text>
</comment>
<evidence type="ECO:0000313" key="2">
    <source>
        <dbReference type="EMBL" id="KKL77508.1"/>
    </source>
</evidence>
<reference evidence="2" key="1">
    <citation type="journal article" date="2015" name="Nature">
        <title>Complex archaea that bridge the gap between prokaryotes and eukaryotes.</title>
        <authorList>
            <person name="Spang A."/>
            <person name="Saw J.H."/>
            <person name="Jorgensen S.L."/>
            <person name="Zaremba-Niedzwiedzka K."/>
            <person name="Martijn J."/>
            <person name="Lind A.E."/>
            <person name="van Eijk R."/>
            <person name="Schleper C."/>
            <person name="Guy L."/>
            <person name="Ettema T.J."/>
        </authorList>
    </citation>
    <scope>NUCLEOTIDE SEQUENCE</scope>
</reference>
<evidence type="ECO:0000256" key="1">
    <source>
        <dbReference type="SAM" id="MobiDB-lite"/>
    </source>
</evidence>
<dbReference type="EMBL" id="LAZR01023731">
    <property type="protein sequence ID" value="KKL77508.1"/>
    <property type="molecule type" value="Genomic_DNA"/>
</dbReference>
<protein>
    <submittedName>
        <fullName evidence="2">Uncharacterized protein</fullName>
    </submittedName>
</protein>
<feature type="region of interest" description="Disordered" evidence="1">
    <location>
        <begin position="85"/>
        <end position="107"/>
    </location>
</feature>